<comment type="catalytic activity">
    <reaction evidence="1">
        <text>ATP + protein L-histidine = ADP + protein N-phospho-L-histidine.</text>
        <dbReference type="EC" id="2.7.13.3"/>
    </reaction>
</comment>
<dbReference type="InterPro" id="IPR050351">
    <property type="entry name" value="BphY/WalK/GraS-like"/>
</dbReference>
<comment type="caution">
    <text evidence="9">The sequence shown here is derived from an EMBL/GenBank/DDBJ whole genome shotgun (WGS) entry which is preliminary data.</text>
</comment>
<dbReference type="FunFam" id="3.30.565.10:FF:000006">
    <property type="entry name" value="Sensor histidine kinase WalK"/>
    <property type="match status" value="1"/>
</dbReference>
<keyword evidence="7" id="KW-0472">Membrane</keyword>
<dbReference type="Pfam" id="PF02518">
    <property type="entry name" value="HATPase_c"/>
    <property type="match status" value="1"/>
</dbReference>
<dbReference type="SMART" id="SM00388">
    <property type="entry name" value="HisKA"/>
    <property type="match status" value="1"/>
</dbReference>
<dbReference type="GO" id="GO:0005886">
    <property type="term" value="C:plasma membrane"/>
    <property type="evidence" value="ECO:0007669"/>
    <property type="project" value="TreeGrafter"/>
</dbReference>
<evidence type="ECO:0000313" key="9">
    <source>
        <dbReference type="EMBL" id="PIU24430.1"/>
    </source>
</evidence>
<evidence type="ECO:0000256" key="1">
    <source>
        <dbReference type="ARBA" id="ARBA00000085"/>
    </source>
</evidence>
<dbReference type="InterPro" id="IPR004358">
    <property type="entry name" value="Sig_transdc_His_kin-like_C"/>
</dbReference>
<keyword evidence="5" id="KW-0418">Kinase</keyword>
<dbReference type="CDD" id="cd00082">
    <property type="entry name" value="HisKA"/>
    <property type="match status" value="1"/>
</dbReference>
<accession>A0A2M6YCK9</accession>
<protein>
    <recommendedName>
        <fullName evidence="2">histidine kinase</fullName>
        <ecNumber evidence="2">2.7.13.3</ecNumber>
    </recommendedName>
</protein>
<evidence type="ECO:0000256" key="4">
    <source>
        <dbReference type="ARBA" id="ARBA00022679"/>
    </source>
</evidence>
<evidence type="ECO:0000313" key="10">
    <source>
        <dbReference type="Proteomes" id="UP000229896"/>
    </source>
</evidence>
<dbReference type="EC" id="2.7.13.3" evidence="2"/>
<dbReference type="PRINTS" id="PR00344">
    <property type="entry name" value="BCTRLSENSOR"/>
</dbReference>
<dbReference type="InterPro" id="IPR003594">
    <property type="entry name" value="HATPase_dom"/>
</dbReference>
<evidence type="ECO:0000259" key="8">
    <source>
        <dbReference type="PROSITE" id="PS50109"/>
    </source>
</evidence>
<keyword evidence="6" id="KW-0902">Two-component regulatory system</keyword>
<keyword evidence="4" id="KW-0808">Transferase</keyword>
<feature type="transmembrane region" description="Helical" evidence="7">
    <location>
        <begin position="82"/>
        <end position="101"/>
    </location>
</feature>
<dbReference type="PANTHER" id="PTHR45453">
    <property type="entry name" value="PHOSPHATE REGULON SENSOR PROTEIN PHOR"/>
    <property type="match status" value="1"/>
</dbReference>
<dbReference type="Gene3D" id="3.30.565.10">
    <property type="entry name" value="Histidine kinase-like ATPase, C-terminal domain"/>
    <property type="match status" value="1"/>
</dbReference>
<dbReference type="PROSITE" id="PS50109">
    <property type="entry name" value="HIS_KIN"/>
    <property type="match status" value="1"/>
</dbReference>
<gene>
    <name evidence="9" type="ORF">COT12_01120</name>
</gene>
<dbReference type="GO" id="GO:0016036">
    <property type="term" value="P:cellular response to phosphate starvation"/>
    <property type="evidence" value="ECO:0007669"/>
    <property type="project" value="TreeGrafter"/>
</dbReference>
<proteinExistence type="predicted"/>
<sequence length="339" mass="38056">MKFTAAIAKLTGFYVLIVMLISVGFSVAIYQISSNEIDRGLNRQDLIIKNTPRWIGMQSMYDFSDLRSQQLDDSNARLKHNLAYFNLFILMLSAFASYFLARWTLRPLKEAADEQNRFTADASHELKTPLAALRTEIEVTLRDKNFSASSAKKILTSNLEEIGKLETLSSALLKLAKLDETTKVDFTTLNLDEVIVAAYEKVESLAKKKNIEFEAKLKNAKIFGDQAMLTELFVMLLDNAIKYSPKNSKIILKMSSENKHHLVKIKDFGIGIKSSDLPRIFDRFYRADQSRTKNQLASETDGYGLGLSIAKQIVDLHSGEITASSTAGNGSEFSIKLLK</sequence>
<dbReference type="EMBL" id="PEXI01000037">
    <property type="protein sequence ID" value="PIU24430.1"/>
    <property type="molecule type" value="Genomic_DNA"/>
</dbReference>
<dbReference type="Pfam" id="PF00512">
    <property type="entry name" value="HisKA"/>
    <property type="match status" value="1"/>
</dbReference>
<dbReference type="InterPro" id="IPR005467">
    <property type="entry name" value="His_kinase_dom"/>
</dbReference>
<reference evidence="10" key="1">
    <citation type="submission" date="2017-09" db="EMBL/GenBank/DDBJ databases">
        <title>Depth-based differentiation of microbial function through sediment-hosted aquifers and enrichment of novel symbionts in the deep terrestrial subsurface.</title>
        <authorList>
            <person name="Probst A.J."/>
            <person name="Ladd B."/>
            <person name="Jarett J.K."/>
            <person name="Geller-Mcgrath D.E."/>
            <person name="Sieber C.M.K."/>
            <person name="Emerson J.B."/>
            <person name="Anantharaman K."/>
            <person name="Thomas B.C."/>
            <person name="Malmstrom R."/>
            <person name="Stieglmeier M."/>
            <person name="Klingl A."/>
            <person name="Woyke T."/>
            <person name="Ryan C.M."/>
            <person name="Banfield J.F."/>
        </authorList>
    </citation>
    <scope>NUCLEOTIDE SEQUENCE [LARGE SCALE GENOMIC DNA]</scope>
</reference>
<dbReference type="InterPro" id="IPR036097">
    <property type="entry name" value="HisK_dim/P_sf"/>
</dbReference>
<evidence type="ECO:0000256" key="2">
    <source>
        <dbReference type="ARBA" id="ARBA00012438"/>
    </source>
</evidence>
<dbReference type="Proteomes" id="UP000229896">
    <property type="component" value="Unassembled WGS sequence"/>
</dbReference>
<dbReference type="InterPro" id="IPR036890">
    <property type="entry name" value="HATPase_C_sf"/>
</dbReference>
<dbReference type="SUPFAM" id="SSF47384">
    <property type="entry name" value="Homodimeric domain of signal transducing histidine kinase"/>
    <property type="match status" value="1"/>
</dbReference>
<evidence type="ECO:0000256" key="7">
    <source>
        <dbReference type="SAM" id="Phobius"/>
    </source>
</evidence>
<name>A0A2M6YCK9_9BACT</name>
<keyword evidence="7" id="KW-1133">Transmembrane helix</keyword>
<dbReference type="Gene3D" id="1.10.287.130">
    <property type="match status" value="1"/>
</dbReference>
<dbReference type="AlphaFoldDB" id="A0A2M6YCK9"/>
<dbReference type="GO" id="GO:0004721">
    <property type="term" value="F:phosphoprotein phosphatase activity"/>
    <property type="evidence" value="ECO:0007669"/>
    <property type="project" value="TreeGrafter"/>
</dbReference>
<dbReference type="PANTHER" id="PTHR45453:SF1">
    <property type="entry name" value="PHOSPHATE REGULON SENSOR PROTEIN PHOR"/>
    <property type="match status" value="1"/>
</dbReference>
<keyword evidence="7" id="KW-0812">Transmembrane</keyword>
<evidence type="ECO:0000256" key="6">
    <source>
        <dbReference type="ARBA" id="ARBA00023012"/>
    </source>
</evidence>
<keyword evidence="3" id="KW-0597">Phosphoprotein</keyword>
<feature type="domain" description="Histidine kinase" evidence="8">
    <location>
        <begin position="121"/>
        <end position="339"/>
    </location>
</feature>
<feature type="transmembrane region" description="Helical" evidence="7">
    <location>
        <begin position="12"/>
        <end position="32"/>
    </location>
</feature>
<organism evidence="9 10">
    <name type="scientific">Candidatus Berkelbacteria bacterium CG08_land_8_20_14_0_20_39_8</name>
    <dbReference type="NCBI Taxonomy" id="1974511"/>
    <lineage>
        <taxon>Bacteria</taxon>
        <taxon>Candidatus Berkelbacteria</taxon>
    </lineage>
</organism>
<evidence type="ECO:0000256" key="5">
    <source>
        <dbReference type="ARBA" id="ARBA00022777"/>
    </source>
</evidence>
<dbReference type="InterPro" id="IPR003661">
    <property type="entry name" value="HisK_dim/P_dom"/>
</dbReference>
<dbReference type="GO" id="GO:0000155">
    <property type="term" value="F:phosphorelay sensor kinase activity"/>
    <property type="evidence" value="ECO:0007669"/>
    <property type="project" value="InterPro"/>
</dbReference>
<evidence type="ECO:0000256" key="3">
    <source>
        <dbReference type="ARBA" id="ARBA00022553"/>
    </source>
</evidence>
<dbReference type="SUPFAM" id="SSF55874">
    <property type="entry name" value="ATPase domain of HSP90 chaperone/DNA topoisomerase II/histidine kinase"/>
    <property type="match status" value="1"/>
</dbReference>
<dbReference type="SMART" id="SM00387">
    <property type="entry name" value="HATPase_c"/>
    <property type="match status" value="1"/>
</dbReference>